<evidence type="ECO:0000313" key="2">
    <source>
        <dbReference type="Proteomes" id="UP000828390"/>
    </source>
</evidence>
<reference evidence="1" key="2">
    <citation type="submission" date="2020-11" db="EMBL/GenBank/DDBJ databases">
        <authorList>
            <person name="McCartney M.A."/>
            <person name="Auch B."/>
            <person name="Kono T."/>
            <person name="Mallez S."/>
            <person name="Becker A."/>
            <person name="Gohl D.M."/>
            <person name="Silverstein K.A.T."/>
            <person name="Koren S."/>
            <person name="Bechman K.B."/>
            <person name="Herman A."/>
            <person name="Abrahante J.E."/>
            <person name="Garbe J."/>
        </authorList>
    </citation>
    <scope>NUCLEOTIDE SEQUENCE</scope>
    <source>
        <strain evidence="1">Duluth1</strain>
        <tissue evidence="1">Whole animal</tissue>
    </source>
</reference>
<dbReference type="EMBL" id="JAIWYP010000001">
    <property type="protein sequence ID" value="KAH3889468.1"/>
    <property type="molecule type" value="Genomic_DNA"/>
</dbReference>
<accession>A0A9D4S3U8</accession>
<protein>
    <submittedName>
        <fullName evidence="1">Uncharacterized protein</fullName>
    </submittedName>
</protein>
<evidence type="ECO:0000313" key="1">
    <source>
        <dbReference type="EMBL" id="KAH3889468.1"/>
    </source>
</evidence>
<gene>
    <name evidence="1" type="ORF">DPMN_013524</name>
</gene>
<keyword evidence="2" id="KW-1185">Reference proteome</keyword>
<proteinExistence type="predicted"/>
<reference evidence="1" key="1">
    <citation type="journal article" date="2019" name="bioRxiv">
        <title>The Genome of the Zebra Mussel, Dreissena polymorpha: A Resource for Invasive Species Research.</title>
        <authorList>
            <person name="McCartney M.A."/>
            <person name="Auch B."/>
            <person name="Kono T."/>
            <person name="Mallez S."/>
            <person name="Zhang Y."/>
            <person name="Obille A."/>
            <person name="Becker A."/>
            <person name="Abrahante J.E."/>
            <person name="Garbe J."/>
            <person name="Badalamenti J.P."/>
            <person name="Herman A."/>
            <person name="Mangelson H."/>
            <person name="Liachko I."/>
            <person name="Sullivan S."/>
            <person name="Sone E.D."/>
            <person name="Koren S."/>
            <person name="Silverstein K.A.T."/>
            <person name="Beckman K.B."/>
            <person name="Gohl D.M."/>
        </authorList>
    </citation>
    <scope>NUCLEOTIDE SEQUENCE</scope>
    <source>
        <strain evidence="1">Duluth1</strain>
        <tissue evidence="1">Whole animal</tissue>
    </source>
</reference>
<comment type="caution">
    <text evidence="1">The sequence shown here is derived from an EMBL/GenBank/DDBJ whole genome shotgun (WGS) entry which is preliminary data.</text>
</comment>
<dbReference type="Proteomes" id="UP000828390">
    <property type="component" value="Unassembled WGS sequence"/>
</dbReference>
<dbReference type="AlphaFoldDB" id="A0A9D4S3U8"/>
<sequence>MWLFKEVTDTLHEYVVARERPARASKPDGCKGNVTLHKKSLAYNEFRSISSAQALTATGTVQKNPRNESANINRRKCHFCFASHWSDEFDEYKT</sequence>
<name>A0A9D4S3U8_DREPO</name>
<organism evidence="1 2">
    <name type="scientific">Dreissena polymorpha</name>
    <name type="common">Zebra mussel</name>
    <name type="synonym">Mytilus polymorpha</name>
    <dbReference type="NCBI Taxonomy" id="45954"/>
    <lineage>
        <taxon>Eukaryota</taxon>
        <taxon>Metazoa</taxon>
        <taxon>Spiralia</taxon>
        <taxon>Lophotrochozoa</taxon>
        <taxon>Mollusca</taxon>
        <taxon>Bivalvia</taxon>
        <taxon>Autobranchia</taxon>
        <taxon>Heteroconchia</taxon>
        <taxon>Euheterodonta</taxon>
        <taxon>Imparidentia</taxon>
        <taxon>Neoheterodontei</taxon>
        <taxon>Myida</taxon>
        <taxon>Dreissenoidea</taxon>
        <taxon>Dreissenidae</taxon>
        <taxon>Dreissena</taxon>
    </lineage>
</organism>